<evidence type="ECO:0000313" key="1">
    <source>
        <dbReference type="EMBL" id="UXN61469.1"/>
    </source>
</evidence>
<organism evidence="1 2">
    <name type="scientific">Phyllobacterium zundukense</name>
    <dbReference type="NCBI Taxonomy" id="1867719"/>
    <lineage>
        <taxon>Bacteria</taxon>
        <taxon>Pseudomonadati</taxon>
        <taxon>Pseudomonadota</taxon>
        <taxon>Alphaproteobacteria</taxon>
        <taxon>Hyphomicrobiales</taxon>
        <taxon>Phyllobacteriaceae</taxon>
        <taxon>Phyllobacterium</taxon>
    </lineage>
</organism>
<protein>
    <submittedName>
        <fullName evidence="1">Bifunctional hydroxymethylpyrimidine kinase/phosphomethylpyrimidine kinase</fullName>
        <ecNumber evidence="1">2.7.1.49</ecNumber>
        <ecNumber evidence="1">2.7.4.7</ecNumber>
    </submittedName>
</protein>
<sequence>MTAIAQTAIALTIAGSDSGGGAGIQADLKTFSALGVYGTSVLTAITAQNTRGVTAIENLSPGIVRAQIDAVLSDIDVKAIKIGMVGVVETIEAIAAALQHWNRKVVLDPVMVATSGDRLLQPEAIEALRQLLLPRALILTPNLPEAALLTGEPMAEDEAAIARQAEKLLALGAATVLVKGGHAKSEMSTDLLFDGVTMHRFARPRIITENDHGTGCTLAAAITAGLAKGLDLGEAVTAAKDYLTAAITAADSLKVGQGRGPVHHFHRWWRA</sequence>
<dbReference type="EC" id="2.7.1.49" evidence="1"/>
<gene>
    <name evidence="1" type="primary">thiD</name>
    <name evidence="1" type="ORF">N8E88_15495</name>
</gene>
<dbReference type="Proteomes" id="UP001061991">
    <property type="component" value="Chromosome"/>
</dbReference>
<proteinExistence type="predicted"/>
<name>A0ACD4D6Q7_9HYPH</name>
<keyword evidence="2" id="KW-1185">Reference proteome</keyword>
<dbReference type="EC" id="2.7.4.7" evidence="1"/>
<dbReference type="EMBL" id="CP104973">
    <property type="protein sequence ID" value="UXN61469.1"/>
    <property type="molecule type" value="Genomic_DNA"/>
</dbReference>
<evidence type="ECO:0000313" key="2">
    <source>
        <dbReference type="Proteomes" id="UP001061991"/>
    </source>
</evidence>
<reference evidence="1" key="1">
    <citation type="submission" date="2022-09" db="EMBL/GenBank/DDBJ databases">
        <title>Interaction between co-microsymbionts with complementary sets of symbiotic genes in legume-rhizobium systems.</title>
        <authorList>
            <person name="Safronova V."/>
            <person name="Sazanova A."/>
            <person name="Afonin A."/>
            <person name="Chirak E."/>
        </authorList>
    </citation>
    <scope>NUCLEOTIDE SEQUENCE</scope>
    <source>
        <strain evidence="1">A18/3m</strain>
    </source>
</reference>
<keyword evidence="1" id="KW-0418">Kinase</keyword>
<keyword evidence="1" id="KW-0808">Transferase</keyword>
<accession>A0ACD4D6Q7</accession>